<reference evidence="6 7" key="1">
    <citation type="submission" date="2018-05" db="EMBL/GenBank/DDBJ databases">
        <title>Genome sequencing and assembly of the regulated plant pathogen Lachnellula willkommii and related sister species for the development of diagnostic species identification markers.</title>
        <authorList>
            <person name="Giroux E."/>
            <person name="Bilodeau G."/>
        </authorList>
    </citation>
    <scope>NUCLEOTIDE SEQUENCE [LARGE SCALE GENOMIC DNA]</scope>
    <source>
        <strain evidence="6 7">CBS 172.35</strain>
    </source>
</reference>
<dbReference type="GO" id="GO:0006351">
    <property type="term" value="P:DNA-templated transcription"/>
    <property type="evidence" value="ECO:0007669"/>
    <property type="project" value="InterPro"/>
</dbReference>
<dbReference type="GO" id="GO:0000981">
    <property type="term" value="F:DNA-binding transcription factor activity, RNA polymerase II-specific"/>
    <property type="evidence" value="ECO:0007669"/>
    <property type="project" value="InterPro"/>
</dbReference>
<evidence type="ECO:0000256" key="3">
    <source>
        <dbReference type="ARBA" id="ARBA00023242"/>
    </source>
</evidence>
<keyword evidence="3" id="KW-0539">Nucleus</keyword>
<dbReference type="InterPro" id="IPR001138">
    <property type="entry name" value="Zn2Cys6_DnaBD"/>
</dbReference>
<dbReference type="SMART" id="SM00066">
    <property type="entry name" value="GAL4"/>
    <property type="match status" value="1"/>
</dbReference>
<evidence type="ECO:0000256" key="2">
    <source>
        <dbReference type="ARBA" id="ARBA00022723"/>
    </source>
</evidence>
<dbReference type="GO" id="GO:0008270">
    <property type="term" value="F:zinc ion binding"/>
    <property type="evidence" value="ECO:0007669"/>
    <property type="project" value="InterPro"/>
</dbReference>
<dbReference type="PANTHER" id="PTHR31001">
    <property type="entry name" value="UNCHARACTERIZED TRANSCRIPTIONAL REGULATORY PROTEIN"/>
    <property type="match status" value="1"/>
</dbReference>
<dbReference type="Proteomes" id="UP000315522">
    <property type="component" value="Unassembled WGS sequence"/>
</dbReference>
<evidence type="ECO:0000313" key="7">
    <source>
        <dbReference type="Proteomes" id="UP000315522"/>
    </source>
</evidence>
<evidence type="ECO:0000259" key="5">
    <source>
        <dbReference type="PROSITE" id="PS50048"/>
    </source>
</evidence>
<dbReference type="EMBL" id="QGML01000721">
    <property type="protein sequence ID" value="TVY90864.1"/>
    <property type="molecule type" value="Genomic_DNA"/>
</dbReference>
<dbReference type="Pfam" id="PF00172">
    <property type="entry name" value="Zn_clus"/>
    <property type="match status" value="1"/>
</dbReference>
<gene>
    <name evidence="6" type="primary">prlR_2</name>
    <name evidence="6" type="ORF">LAWI1_G003697</name>
</gene>
<dbReference type="InterPro" id="IPR050613">
    <property type="entry name" value="Sec_Metabolite_Reg"/>
</dbReference>
<accession>A0A559MD24</accession>
<evidence type="ECO:0000256" key="1">
    <source>
        <dbReference type="ARBA" id="ARBA00004123"/>
    </source>
</evidence>
<proteinExistence type="predicted"/>
<dbReference type="Pfam" id="PF04082">
    <property type="entry name" value="Fungal_trans"/>
    <property type="match status" value="1"/>
</dbReference>
<feature type="compositionally biased region" description="Polar residues" evidence="4">
    <location>
        <begin position="75"/>
        <end position="84"/>
    </location>
</feature>
<dbReference type="PROSITE" id="PS50048">
    <property type="entry name" value="ZN2_CY6_FUNGAL_2"/>
    <property type="match status" value="1"/>
</dbReference>
<sequence>MTPTPPSTTSSSAGGHSPDAQFRVVRKRNRVPLSCGPCRHRKLKCNRSHPCENCIRRGDASSCSYAAPGTRKKNQSQGATSPDDMQNRIDRLEGLVLSLMTNGAQSAGPAAAAAAISRSQSDSAGSVSYPVELDNDEDDMIKEEDEDENSEVEGVTSSLGTLKVDVDKGKSLYIGASHWHAVLADVSSSSFLTVYAMLCLLDLGFHFKDVPPPGQHEDRVMVTSEQNVELARVFHTFSNGLKRGSCLDVRGKHPPIVGPKQVFIANHRSQKLFFGAQTGPGKNYERIRQSKPSSAIDGPAFLFSAQGPVTDVELRGEVPTKSAVDKLVTRYFNSYDPAVHILHSPTFHKELHNHWQDPSKSSIVWLGLLYSILCLAMQSYHKIGDEPLEWKGRTNELAAEYRLRTVQCLVNSDYTKSSMYTIETLLLYIHGEYASRWDAEVGIWVVAGIIVRLSLRMGYHRDPSNYPNLSPFQGEMRRRIWAFIRQLDTMFSFQLALPSMIRNTDADTVLPRNIFEDEFGPESKILPPARPFTEPTPVSYSIMKAQISFEFGSILEEINAVTGKAISYDEILRRDNRLRELKNDMPPHLRLRPLEECMHDPATLLMQRFNIDIFWHKTMCVLHRKYIARARQNPRYAHSRRACVDASMEILRHQAKLHRESQPGGRLRSMKWFITSLTKHDYLLGAMIVCLDLHYDQVSETMVDRPPNYDPYFWTPAQRAEMFKALESSHEIWKGTAEASMEAYKASSILGVMLEKLRCPKGSLPDGQTTAEVFAQFDEENLKPEHSAAMTLGMMSGGLTPNSAALFNSMAQSPGGTRYGNVDMNMSDPSSSTGTGLTPNYQMDATNPFASMNSVASPFSVFNYAGTGTGMMDVPANLDWEAWDSYIQNGNAIDLAFQFYPTNSDQPQLNPDGQSNDAPQYGSSVFMGANTPGK</sequence>
<feature type="domain" description="Zn(2)-C6 fungal-type" evidence="5">
    <location>
        <begin position="34"/>
        <end position="65"/>
    </location>
</feature>
<comment type="caution">
    <text evidence="6">The sequence shown here is derived from an EMBL/GenBank/DDBJ whole genome shotgun (WGS) entry which is preliminary data.</text>
</comment>
<dbReference type="SMART" id="SM00906">
    <property type="entry name" value="Fungal_trans"/>
    <property type="match status" value="1"/>
</dbReference>
<feature type="compositionally biased region" description="Polar residues" evidence="4">
    <location>
        <begin position="903"/>
        <end position="923"/>
    </location>
</feature>
<keyword evidence="7" id="KW-1185">Reference proteome</keyword>
<dbReference type="CDD" id="cd00067">
    <property type="entry name" value="GAL4"/>
    <property type="match status" value="1"/>
</dbReference>
<organism evidence="6 7">
    <name type="scientific">Lachnellula willkommii</name>
    <dbReference type="NCBI Taxonomy" id="215461"/>
    <lineage>
        <taxon>Eukaryota</taxon>
        <taxon>Fungi</taxon>
        <taxon>Dikarya</taxon>
        <taxon>Ascomycota</taxon>
        <taxon>Pezizomycotina</taxon>
        <taxon>Leotiomycetes</taxon>
        <taxon>Helotiales</taxon>
        <taxon>Lachnaceae</taxon>
        <taxon>Lachnellula</taxon>
    </lineage>
</organism>
<feature type="region of interest" description="Disordered" evidence="4">
    <location>
        <begin position="1"/>
        <end position="25"/>
    </location>
</feature>
<comment type="subcellular location">
    <subcellularLocation>
        <location evidence="1">Nucleus</location>
    </subcellularLocation>
</comment>
<dbReference type="CDD" id="cd12148">
    <property type="entry name" value="fungal_TF_MHR"/>
    <property type="match status" value="1"/>
</dbReference>
<dbReference type="GO" id="GO:0003677">
    <property type="term" value="F:DNA binding"/>
    <property type="evidence" value="ECO:0007669"/>
    <property type="project" value="InterPro"/>
</dbReference>
<dbReference type="PROSITE" id="PS00463">
    <property type="entry name" value="ZN2_CY6_FUNGAL_1"/>
    <property type="match status" value="1"/>
</dbReference>
<feature type="region of interest" description="Disordered" evidence="4">
    <location>
        <begin position="65"/>
        <end position="86"/>
    </location>
</feature>
<dbReference type="InterPro" id="IPR007219">
    <property type="entry name" value="XnlR_reg_dom"/>
</dbReference>
<dbReference type="GO" id="GO:0005634">
    <property type="term" value="C:nucleus"/>
    <property type="evidence" value="ECO:0007669"/>
    <property type="project" value="UniProtKB-SubCell"/>
</dbReference>
<name>A0A559MD24_9HELO</name>
<dbReference type="SUPFAM" id="SSF57701">
    <property type="entry name" value="Zn2/Cys6 DNA-binding domain"/>
    <property type="match status" value="1"/>
</dbReference>
<evidence type="ECO:0000313" key="6">
    <source>
        <dbReference type="EMBL" id="TVY90864.1"/>
    </source>
</evidence>
<dbReference type="InterPro" id="IPR036864">
    <property type="entry name" value="Zn2-C6_fun-type_DNA-bd_sf"/>
</dbReference>
<evidence type="ECO:0000256" key="4">
    <source>
        <dbReference type="SAM" id="MobiDB-lite"/>
    </source>
</evidence>
<dbReference type="Gene3D" id="4.10.240.10">
    <property type="entry name" value="Zn(2)-C6 fungal-type DNA-binding domain"/>
    <property type="match status" value="1"/>
</dbReference>
<dbReference type="AlphaFoldDB" id="A0A559MD24"/>
<feature type="region of interest" description="Disordered" evidence="4">
    <location>
        <begin position="903"/>
        <end position="934"/>
    </location>
</feature>
<protein>
    <submittedName>
        <fullName evidence="6">Pyrrolocin cluster transcription factor</fullName>
    </submittedName>
</protein>
<keyword evidence="2" id="KW-0479">Metal-binding</keyword>
<dbReference type="PANTHER" id="PTHR31001:SF49">
    <property type="entry name" value="ZN(II)2CYS6 TRANSCRIPTION FACTOR (EUROFUNG)"/>
    <property type="match status" value="1"/>
</dbReference>